<accession>A0ABQ9F3J2</accession>
<keyword evidence="7" id="KW-0594">Phospholipid biosynthesis</keyword>
<evidence type="ECO:0000256" key="4">
    <source>
        <dbReference type="ARBA" id="ARBA00022516"/>
    </source>
</evidence>
<evidence type="ECO:0000256" key="10">
    <source>
        <dbReference type="ARBA" id="ARBA00023317"/>
    </source>
</evidence>
<keyword evidence="5" id="KW-0210">Decarboxylase</keyword>
<keyword evidence="6" id="KW-0443">Lipid metabolism</keyword>
<protein>
    <recommendedName>
        <fullName evidence="3">phosphatidylserine decarboxylase</fullName>
        <ecNumber evidence="3">4.1.1.65</ecNumber>
    </recommendedName>
</protein>
<dbReference type="Pfam" id="PF02666">
    <property type="entry name" value="PS_Dcarbxylase"/>
    <property type="match status" value="1"/>
</dbReference>
<feature type="chain" id="PRO_5045792992" description="phosphatidylserine decarboxylase" evidence="13">
    <location>
        <begin position="19"/>
        <end position="388"/>
    </location>
</feature>
<keyword evidence="9" id="KW-1208">Phospholipid metabolism</keyword>
<evidence type="ECO:0000256" key="13">
    <source>
        <dbReference type="SAM" id="SignalP"/>
    </source>
</evidence>
<reference evidence="14 15" key="1">
    <citation type="submission" date="2022-12" db="EMBL/GenBank/DDBJ databases">
        <title>Chromosome-level genome of Tegillarca granosa.</title>
        <authorList>
            <person name="Kim J."/>
        </authorList>
    </citation>
    <scope>NUCLEOTIDE SEQUENCE [LARGE SCALE GENOMIC DNA]</scope>
    <source>
        <strain evidence="14">Teg-2019</strain>
        <tissue evidence="14">Adductor muscle</tissue>
    </source>
</reference>
<dbReference type="Proteomes" id="UP001217089">
    <property type="component" value="Unassembled WGS sequence"/>
</dbReference>
<evidence type="ECO:0000313" key="15">
    <source>
        <dbReference type="Proteomes" id="UP001217089"/>
    </source>
</evidence>
<evidence type="ECO:0000256" key="1">
    <source>
        <dbReference type="ARBA" id="ARBA00001928"/>
    </source>
</evidence>
<evidence type="ECO:0000256" key="8">
    <source>
        <dbReference type="ARBA" id="ARBA00023239"/>
    </source>
</evidence>
<keyword evidence="15" id="KW-1185">Reference proteome</keyword>
<evidence type="ECO:0000256" key="6">
    <source>
        <dbReference type="ARBA" id="ARBA00023098"/>
    </source>
</evidence>
<comment type="caution">
    <text evidence="14">The sequence shown here is derived from an EMBL/GenBank/DDBJ whole genome shotgun (WGS) entry which is preliminary data.</text>
</comment>
<dbReference type="EMBL" id="JARBDR010000440">
    <property type="protein sequence ID" value="KAJ8311963.1"/>
    <property type="molecule type" value="Genomic_DNA"/>
</dbReference>
<evidence type="ECO:0000256" key="5">
    <source>
        <dbReference type="ARBA" id="ARBA00022793"/>
    </source>
</evidence>
<sequence length="388" mass="45100">MIVLFWGMFLTTPTLGVAEDFDQTVLYSSLILAVLLTGRHTTTKGFLKNAFQMSRWKVWEKIAKMDPREIIFYGLRLGIPLKQLQEFVSSRKLLMKKKTRKYKRHTKGKKKQLNNTIELYRKMPLKAMSRAWGKFNQFDLPVLLRRPLLGLYIWMFGCKLEEASDEELRNYKNLGEFFRRTLKPHVRKIDKKHPLTSPADGKILHYGVVKDGILEQVKGVVYSLRGFLGPLSWMNNTEDVNRMTDQEYYNKMNIKPGHKLYHCVIYLSPGDYHRFHSASDWTINYRRHFPGELLSVSPGVARWIQGLFNFNERVVYTGSWKHGFFSYTAVGATNVGSIKIYCDQKGEMFGEFNLGSTIVLIFEAPDNFKFEISQGQKVKFGQPFGLSN</sequence>
<keyword evidence="10" id="KW-0670">Pyruvate</keyword>
<dbReference type="NCBIfam" id="TIGR00163">
    <property type="entry name" value="PS_decarb"/>
    <property type="match status" value="1"/>
</dbReference>
<keyword evidence="4" id="KW-0444">Lipid biosynthesis</keyword>
<name>A0ABQ9F3J2_TEGGR</name>
<dbReference type="PANTHER" id="PTHR10067">
    <property type="entry name" value="PHOSPHATIDYLSERINE DECARBOXYLASE"/>
    <property type="match status" value="1"/>
</dbReference>
<comment type="pathway">
    <text evidence="2">Lipid metabolism.</text>
</comment>
<dbReference type="EC" id="4.1.1.65" evidence="3"/>
<dbReference type="InterPro" id="IPR033177">
    <property type="entry name" value="PSD-B"/>
</dbReference>
<keyword evidence="8" id="KW-0456">Lyase</keyword>
<feature type="signal peptide" evidence="13">
    <location>
        <begin position="1"/>
        <end position="18"/>
    </location>
</feature>
<dbReference type="InterPro" id="IPR003817">
    <property type="entry name" value="PS_Dcarbxylase"/>
</dbReference>
<evidence type="ECO:0000313" key="14">
    <source>
        <dbReference type="EMBL" id="KAJ8311963.1"/>
    </source>
</evidence>
<evidence type="ECO:0000256" key="9">
    <source>
        <dbReference type="ARBA" id="ARBA00023264"/>
    </source>
</evidence>
<evidence type="ECO:0000256" key="12">
    <source>
        <dbReference type="ARBA" id="ARBA00045136"/>
    </source>
</evidence>
<gene>
    <name evidence="14" type="ORF">KUTeg_009336</name>
</gene>
<dbReference type="PANTHER" id="PTHR10067:SF6">
    <property type="entry name" value="PHOSPHATIDYLSERINE DECARBOXYLASE PROENZYME, MITOCHONDRIAL"/>
    <property type="match status" value="1"/>
</dbReference>
<keyword evidence="13" id="KW-0732">Signal</keyword>
<proteinExistence type="predicted"/>
<comment type="pathway">
    <text evidence="11">Phospholipid metabolism; phosphatidylethanolamine biosynthesis.</text>
</comment>
<evidence type="ECO:0000256" key="11">
    <source>
        <dbReference type="ARBA" id="ARBA00024326"/>
    </source>
</evidence>
<comment type="function">
    <text evidence="12">Catalyzes the formation of phosphatidylethanolamine (PtdEtn) from phosphatidylserine (PtdSer). Plays a central role in phospholipid metabolism and in the interorganelle trafficking of phosphatidylserine. May be involved in lipid droplet biogenesis at the endoplasmic reticulum membrane.</text>
</comment>
<evidence type="ECO:0000256" key="2">
    <source>
        <dbReference type="ARBA" id="ARBA00005189"/>
    </source>
</evidence>
<evidence type="ECO:0000256" key="3">
    <source>
        <dbReference type="ARBA" id="ARBA00012243"/>
    </source>
</evidence>
<comment type="cofactor">
    <cofactor evidence="1">
        <name>pyruvate</name>
        <dbReference type="ChEBI" id="CHEBI:15361"/>
    </cofactor>
</comment>
<organism evidence="14 15">
    <name type="scientific">Tegillarca granosa</name>
    <name type="common">Malaysian cockle</name>
    <name type="synonym">Anadara granosa</name>
    <dbReference type="NCBI Taxonomy" id="220873"/>
    <lineage>
        <taxon>Eukaryota</taxon>
        <taxon>Metazoa</taxon>
        <taxon>Spiralia</taxon>
        <taxon>Lophotrochozoa</taxon>
        <taxon>Mollusca</taxon>
        <taxon>Bivalvia</taxon>
        <taxon>Autobranchia</taxon>
        <taxon>Pteriomorphia</taxon>
        <taxon>Arcoida</taxon>
        <taxon>Arcoidea</taxon>
        <taxon>Arcidae</taxon>
        <taxon>Tegillarca</taxon>
    </lineage>
</organism>
<evidence type="ECO:0000256" key="7">
    <source>
        <dbReference type="ARBA" id="ARBA00023209"/>
    </source>
</evidence>